<feature type="compositionally biased region" description="Low complexity" evidence="12">
    <location>
        <begin position="1162"/>
        <end position="1188"/>
    </location>
</feature>
<feature type="compositionally biased region" description="Low complexity" evidence="12">
    <location>
        <begin position="893"/>
        <end position="905"/>
    </location>
</feature>
<dbReference type="Pfam" id="PF24889">
    <property type="entry name" value="CCTL2_WNK"/>
    <property type="match status" value="1"/>
</dbReference>
<feature type="compositionally biased region" description="Polar residues" evidence="12">
    <location>
        <begin position="550"/>
        <end position="559"/>
    </location>
</feature>
<reference evidence="14" key="2">
    <citation type="submission" date="2025-09" db="UniProtKB">
        <authorList>
            <consortium name="Ensembl"/>
        </authorList>
    </citation>
    <scope>IDENTIFICATION</scope>
</reference>
<dbReference type="Pfam" id="PF12202">
    <property type="entry name" value="OSR1_C"/>
    <property type="match status" value="1"/>
</dbReference>
<dbReference type="EC" id="2.7.11.1" evidence="2"/>
<evidence type="ECO:0000256" key="1">
    <source>
        <dbReference type="ARBA" id="ARBA00001946"/>
    </source>
</evidence>
<evidence type="ECO:0000256" key="2">
    <source>
        <dbReference type="ARBA" id="ARBA00012513"/>
    </source>
</evidence>
<dbReference type="Gene3D" id="3.10.20.90">
    <property type="entry name" value="Phosphatidylinositol 3-kinase Catalytic Subunit, Chain A, domain 1"/>
    <property type="match status" value="2"/>
</dbReference>
<dbReference type="RefSeq" id="XP_051275745.1">
    <property type="nucleotide sequence ID" value="XM_051419785.1"/>
</dbReference>
<feature type="region of interest" description="Disordered" evidence="12">
    <location>
        <begin position="1"/>
        <end position="93"/>
    </location>
</feature>
<comment type="cofactor">
    <cofactor evidence="1">
        <name>Mg(2+)</name>
        <dbReference type="ChEBI" id="CHEBI:18420"/>
    </cofactor>
</comment>
<name>A0A8P4K796_DICLA</name>
<feature type="compositionally biased region" description="Acidic residues" evidence="12">
    <location>
        <begin position="535"/>
        <end position="545"/>
    </location>
</feature>
<dbReference type="RefSeq" id="XP_051275743.1">
    <property type="nucleotide sequence ID" value="XM_051419783.1"/>
</dbReference>
<dbReference type="GeneID" id="127374461"/>
<dbReference type="InterPro" id="IPR008271">
    <property type="entry name" value="Ser/Thr_kinase_AS"/>
</dbReference>
<comment type="catalytic activity">
    <reaction evidence="9">
        <text>L-threonyl-[protein] + ATP = O-phospho-L-threonyl-[protein] + ADP + H(+)</text>
        <dbReference type="Rhea" id="RHEA:46608"/>
        <dbReference type="Rhea" id="RHEA-COMP:11060"/>
        <dbReference type="Rhea" id="RHEA-COMP:11605"/>
        <dbReference type="ChEBI" id="CHEBI:15378"/>
        <dbReference type="ChEBI" id="CHEBI:30013"/>
        <dbReference type="ChEBI" id="CHEBI:30616"/>
        <dbReference type="ChEBI" id="CHEBI:61977"/>
        <dbReference type="ChEBI" id="CHEBI:456216"/>
        <dbReference type="EC" id="2.7.11.1"/>
    </reaction>
</comment>
<feature type="compositionally biased region" description="Polar residues" evidence="12">
    <location>
        <begin position="1029"/>
        <end position="1041"/>
    </location>
</feature>
<organism evidence="14 15">
    <name type="scientific">Dicentrarchus labrax</name>
    <name type="common">European seabass</name>
    <name type="synonym">Morone labrax</name>
    <dbReference type="NCBI Taxonomy" id="13489"/>
    <lineage>
        <taxon>Eukaryota</taxon>
        <taxon>Metazoa</taxon>
        <taxon>Chordata</taxon>
        <taxon>Craniata</taxon>
        <taxon>Vertebrata</taxon>
        <taxon>Euteleostomi</taxon>
        <taxon>Actinopterygii</taxon>
        <taxon>Neopterygii</taxon>
        <taxon>Teleostei</taxon>
        <taxon>Neoteleostei</taxon>
        <taxon>Acanthomorphata</taxon>
        <taxon>Eupercaria</taxon>
        <taxon>Moronidae</taxon>
        <taxon>Dicentrarchus</taxon>
    </lineage>
</organism>
<evidence type="ECO:0000256" key="8">
    <source>
        <dbReference type="ARBA" id="ARBA00022840"/>
    </source>
</evidence>
<dbReference type="InterPro" id="IPR024678">
    <property type="entry name" value="Kinase_OSR1/WNK_CCT"/>
</dbReference>
<evidence type="ECO:0000313" key="14">
    <source>
        <dbReference type="Ensembl" id="ENSDLAP00005069408.1"/>
    </source>
</evidence>
<evidence type="ECO:0000256" key="10">
    <source>
        <dbReference type="ARBA" id="ARBA00048679"/>
    </source>
</evidence>
<dbReference type="GeneTree" id="ENSGT00940000159871"/>
<dbReference type="FunFam" id="3.30.200.20:FF:000010">
    <property type="entry name" value="Serine/threonine-protein kinase WNK1 isoform 2"/>
    <property type="match status" value="1"/>
</dbReference>
<dbReference type="OrthoDB" id="4062651at2759"/>
<comment type="catalytic activity">
    <reaction evidence="10">
        <text>L-seryl-[protein] + ATP = O-phospho-L-seryl-[protein] + ADP + H(+)</text>
        <dbReference type="Rhea" id="RHEA:17989"/>
        <dbReference type="Rhea" id="RHEA-COMP:9863"/>
        <dbReference type="Rhea" id="RHEA-COMP:11604"/>
        <dbReference type="ChEBI" id="CHEBI:15378"/>
        <dbReference type="ChEBI" id="CHEBI:29999"/>
        <dbReference type="ChEBI" id="CHEBI:30616"/>
        <dbReference type="ChEBI" id="CHEBI:83421"/>
        <dbReference type="ChEBI" id="CHEBI:456216"/>
        <dbReference type="EC" id="2.7.11.1"/>
    </reaction>
</comment>
<evidence type="ECO:0000256" key="5">
    <source>
        <dbReference type="ARBA" id="ARBA00022679"/>
    </source>
</evidence>
<feature type="compositionally biased region" description="Pro residues" evidence="12">
    <location>
        <begin position="906"/>
        <end position="917"/>
    </location>
</feature>
<dbReference type="InterPro" id="IPR000719">
    <property type="entry name" value="Prot_kinase_dom"/>
</dbReference>
<feature type="coiled-coil region" evidence="11">
    <location>
        <begin position="1269"/>
        <end position="1300"/>
    </location>
</feature>
<dbReference type="Ensembl" id="ENSDLAT00005069378.1">
    <property type="protein sequence ID" value="ENSDLAP00005069408.1"/>
    <property type="gene ID" value="ENSDLAG00005003593.2"/>
</dbReference>
<dbReference type="OMA" id="LCEADYK"/>
<feature type="domain" description="Protein kinase" evidence="13">
    <location>
        <begin position="99"/>
        <end position="357"/>
    </location>
</feature>
<keyword evidence="3" id="KW-0723">Serine/threonine-protein kinase</keyword>
<feature type="compositionally biased region" description="Polar residues" evidence="12">
    <location>
        <begin position="784"/>
        <end position="803"/>
    </location>
</feature>
<feature type="region of interest" description="Disordered" evidence="12">
    <location>
        <begin position="784"/>
        <end position="918"/>
    </location>
</feature>
<dbReference type="GO" id="GO:0004674">
    <property type="term" value="F:protein serine/threonine kinase activity"/>
    <property type="evidence" value="ECO:0007669"/>
    <property type="project" value="UniProtKB-KW"/>
</dbReference>
<gene>
    <name evidence="14" type="primary">LOC127374461</name>
</gene>
<evidence type="ECO:0000256" key="9">
    <source>
        <dbReference type="ARBA" id="ARBA00047899"/>
    </source>
</evidence>
<feature type="compositionally biased region" description="Low complexity" evidence="12">
    <location>
        <begin position="834"/>
        <end position="846"/>
    </location>
</feature>
<keyword evidence="15" id="KW-1185">Reference proteome</keyword>
<feature type="compositionally biased region" description="Pro residues" evidence="12">
    <location>
        <begin position="952"/>
        <end position="968"/>
    </location>
</feature>
<dbReference type="InterPro" id="IPR011009">
    <property type="entry name" value="Kinase-like_dom_sf"/>
</dbReference>
<keyword evidence="5" id="KW-0808">Transferase</keyword>
<dbReference type="InterPro" id="IPR050588">
    <property type="entry name" value="WNK_Ser-Thr_kinase"/>
</dbReference>
<dbReference type="Proteomes" id="UP000694389">
    <property type="component" value="Unassembled WGS sequence"/>
</dbReference>
<proteinExistence type="predicted"/>
<feature type="compositionally biased region" description="Low complexity" evidence="12">
    <location>
        <begin position="477"/>
        <end position="495"/>
    </location>
</feature>
<evidence type="ECO:0000256" key="11">
    <source>
        <dbReference type="SAM" id="Coils"/>
    </source>
</evidence>
<dbReference type="RefSeq" id="XP_051275741.1">
    <property type="nucleotide sequence ID" value="XM_051419781.1"/>
</dbReference>
<accession>A0A8P4K796</accession>
<sequence>MLPRTTDYQTKKRPEEEEEEKQTTPLPLVTMPTSDVQLEAAANPPSNQDVSSESSEETTATLSDANRETSPWQQREEEEEEHDEKETQAVASSPDGRFLKFNIEIGRGSFKAVYKGLDTETTVEVAWCELQTHRLNKMERQRFNEEVEMLKALQHPNIVRFFDSWKSTLRGHKCTILVTELMTSGTLKTYLRRFRQMKLKLLQRWSFQILKGLQFLHSRCPPILHRDLKCDNVFITGPSASVKIGDLGLATLKKASFAKSVIGTPEFMAPEMYEEKYDEAVDVYAFGMCMLEMATSEYPYSECHNAAQIYRKVTNGIKPNSFSKVKVPELKEIIEGCIRTNSNERFTVQDLLDHRFFQEQVGVHVDLAEDDDGSKAALKLWLRMDGNKKLHGKYKDNNAIEFLFELYKDVPEEVAQEMVVLGFVCEADYKLVAMAIRHRVTAIKRQREKQHRLLEENRQKEAVIEEESDPAPQSPEAANQKSAAATSSSAGKVASQPFPAWIQAPPSLRTTSSTLSWSSPVDSGIGSVSSRTEGDGDGDRDEEDDKISKHTSYSSTTSDCEMDTSFGSFGVPDKVETTPPPVTNPAPLLSIPAPAPVAQKTPRREAVPLHVTRAPFKGPPLPVLRFPKSIAVSHNAERPPSGSVCGFSSPVDSYASDVTSGLSDGNDGQSDKSNQEAVKWAATKQFRRRARARLKIIGVSDMVDRVVECQLQTHNSKMVTFKFDLDGDNPEDIASVMTHRDFILPSEREGFILRMYDIIQRAESMMHQLQPANTDRLSHLTTMESTPNLPAQGLTRTLSSSSLPDIADADPSPLKGVDFYIDPEATPSVRPLRSQSFHTSSASSHQPPTYPLHYPHPDSAAPPQYHLPSPPYSPYSNPFPTQNSSTGLHRVHSNPSLLTPTSSSSAPPPPHWPPPDQPLFSLANVLSLAMSVAHSFMPPPGTPNQGFHPQSLSPPFPSPQAAPPPPMSPSLGAKLHLPSHVSFSAPFSSQLSYSTPSYQQGAPSSWAPDAPQPHSPVRLKVGFAPPPRGTNSVSAPSLTNSQSLTSAAVPTTVPVSTSAPSAPSVPSALSAPSVPSAPSAPRARGELCDFVSSRHNRVSSPAPPSPGLSPIQEVKKTSVFTVGRFQVTPSKDIPAVRIQEPRPLSQATPTAHSPPPSRPDQSESSDSSTGEQSESESSISTVTVSPPGHLLHYHDNPGGQEEEERRRKMEEEEEEEEKKRKGGQRLSISLWEGFTGSPGMSGGSFGQSRSRPAPYVSSDESESENEEMWVELEELRKRHLAEVQNLQSNQKREIEELYLRVGKVPPPGIVSPAAMLNHRQRRLSKTGNYPPSRKNSLQRLDMLPPVGIMRKSSVSGSSSGSQERAGKGVTFAPEHSCMTFFLVGGSAGRRDLHHGHR</sequence>
<evidence type="ECO:0000259" key="13">
    <source>
        <dbReference type="PROSITE" id="PS50011"/>
    </source>
</evidence>
<dbReference type="Gene3D" id="1.10.510.10">
    <property type="entry name" value="Transferase(Phosphotransferase) domain 1"/>
    <property type="match status" value="1"/>
</dbReference>
<feature type="compositionally biased region" description="Acidic residues" evidence="12">
    <location>
        <begin position="1259"/>
        <end position="1268"/>
    </location>
</feature>
<keyword evidence="8" id="KW-0067">ATP-binding</keyword>
<feature type="compositionally biased region" description="Basic and acidic residues" evidence="12">
    <location>
        <begin position="451"/>
        <end position="463"/>
    </location>
</feature>
<feature type="region of interest" description="Disordered" evidence="12">
    <location>
        <begin position="936"/>
        <end position="974"/>
    </location>
</feature>
<dbReference type="GO" id="GO:0005524">
    <property type="term" value="F:ATP binding"/>
    <property type="evidence" value="ECO:0007669"/>
    <property type="project" value="UniProtKB-KW"/>
</dbReference>
<dbReference type="RefSeq" id="XP_051275742.1">
    <property type="nucleotide sequence ID" value="XM_051419782.1"/>
</dbReference>
<dbReference type="InterPro" id="IPR056865">
    <property type="entry name" value="CCTL2_WNK"/>
</dbReference>
<feature type="region of interest" description="Disordered" evidence="12">
    <location>
        <begin position="992"/>
        <end position="1041"/>
    </location>
</feature>
<keyword evidence="11" id="KW-0175">Coiled coil</keyword>
<feature type="compositionally biased region" description="Low complexity" evidence="12">
    <location>
        <begin position="51"/>
        <end position="63"/>
    </location>
</feature>
<evidence type="ECO:0000256" key="12">
    <source>
        <dbReference type="SAM" id="MobiDB-lite"/>
    </source>
</evidence>
<keyword evidence="6" id="KW-0547">Nucleotide-binding</keyword>
<keyword evidence="4" id="KW-0597">Phosphoprotein</keyword>
<dbReference type="PROSITE" id="PS50011">
    <property type="entry name" value="PROTEIN_KINASE_DOM"/>
    <property type="match status" value="1"/>
</dbReference>
<dbReference type="PROSITE" id="PS00108">
    <property type="entry name" value="PROTEIN_KINASE_ST"/>
    <property type="match status" value="1"/>
</dbReference>
<dbReference type="FunFam" id="3.10.20.90:FF:000007">
    <property type="entry name" value="Serine/threonine-protein kinase WNK1 isoform 1"/>
    <property type="match status" value="1"/>
</dbReference>
<feature type="region of interest" description="Disordered" evidence="12">
    <location>
        <begin position="1131"/>
        <end position="1268"/>
    </location>
</feature>
<dbReference type="FunFam" id="1.10.510.10:FF:000006">
    <property type="entry name" value="Serine/threonine-protein kinase WNK1 isoform 2"/>
    <property type="match status" value="1"/>
</dbReference>
<dbReference type="Gene3D" id="3.30.200.20">
    <property type="entry name" value="Phosphorylase Kinase, domain 1"/>
    <property type="match status" value="1"/>
</dbReference>
<feature type="compositionally biased region" description="Low complexity" evidence="12">
    <location>
        <begin position="1053"/>
        <end position="1081"/>
    </location>
</feature>
<evidence type="ECO:0000313" key="15">
    <source>
        <dbReference type="Proteomes" id="UP000694389"/>
    </source>
</evidence>
<feature type="compositionally biased region" description="Low complexity" evidence="12">
    <location>
        <begin position="505"/>
        <end position="520"/>
    </location>
</feature>
<dbReference type="PANTHER" id="PTHR13902">
    <property type="entry name" value="SERINE/THREONINE-PROTEIN KINASE WNK WITH NO LYSINE -RELATED"/>
    <property type="match status" value="1"/>
</dbReference>
<feature type="region of interest" description="Disordered" evidence="12">
    <location>
        <begin position="451"/>
        <end position="578"/>
    </location>
</feature>
<dbReference type="SUPFAM" id="SSF56112">
    <property type="entry name" value="Protein kinase-like (PK-like)"/>
    <property type="match status" value="1"/>
</dbReference>
<keyword evidence="7" id="KW-0418">Kinase</keyword>
<dbReference type="RefSeq" id="XP_051275740.1">
    <property type="nucleotide sequence ID" value="XM_051419780.1"/>
</dbReference>
<feature type="compositionally biased region" description="Polar residues" evidence="12">
    <location>
        <begin position="992"/>
        <end position="1003"/>
    </location>
</feature>
<dbReference type="CDD" id="cd14033">
    <property type="entry name" value="STKc_WNK4"/>
    <property type="match status" value="1"/>
</dbReference>
<evidence type="ECO:0000256" key="7">
    <source>
        <dbReference type="ARBA" id="ARBA00022777"/>
    </source>
</evidence>
<dbReference type="SMART" id="SM00220">
    <property type="entry name" value="S_TKc"/>
    <property type="match status" value="1"/>
</dbReference>
<evidence type="ECO:0000256" key="4">
    <source>
        <dbReference type="ARBA" id="ARBA00022553"/>
    </source>
</evidence>
<reference evidence="14" key="1">
    <citation type="submission" date="2025-08" db="UniProtKB">
        <authorList>
            <consortium name="Ensembl"/>
        </authorList>
    </citation>
    <scope>IDENTIFICATION</scope>
</reference>
<evidence type="ECO:0000256" key="6">
    <source>
        <dbReference type="ARBA" id="ARBA00022741"/>
    </source>
</evidence>
<dbReference type="Pfam" id="PF00069">
    <property type="entry name" value="Pkinase"/>
    <property type="match status" value="1"/>
</dbReference>
<protein>
    <recommendedName>
        <fullName evidence="2">non-specific serine/threonine protein kinase</fullName>
        <ecNumber evidence="2">2.7.11.1</ecNumber>
    </recommendedName>
</protein>
<evidence type="ECO:0000256" key="3">
    <source>
        <dbReference type="ARBA" id="ARBA00022527"/>
    </source>
</evidence>
<feature type="region of interest" description="Disordered" evidence="12">
    <location>
        <begin position="1053"/>
        <end position="1083"/>
    </location>
</feature>